<protein>
    <submittedName>
        <fullName evidence="2">Uncharacterized protein</fullName>
    </submittedName>
</protein>
<gene>
    <name evidence="2" type="ORF">R1flu_002268</name>
</gene>
<sequence length="105" mass="11904">MPHHIARTGQGQENSGANCEDGNKIEEAALQKPNVKWHSTPRQTALPYNHVERSVLPFLPQSQSSAQWRLLSSIVLLHLADFERTVLQSLTPGRIRSHSKRYHCN</sequence>
<dbReference type="EMBL" id="JBHFFA010000006">
    <property type="protein sequence ID" value="KAL2622063.1"/>
    <property type="molecule type" value="Genomic_DNA"/>
</dbReference>
<feature type="region of interest" description="Disordered" evidence="1">
    <location>
        <begin position="1"/>
        <end position="20"/>
    </location>
</feature>
<evidence type="ECO:0000313" key="2">
    <source>
        <dbReference type="EMBL" id="KAL2622063.1"/>
    </source>
</evidence>
<evidence type="ECO:0000313" key="3">
    <source>
        <dbReference type="Proteomes" id="UP001605036"/>
    </source>
</evidence>
<dbReference type="AlphaFoldDB" id="A0ABD1Y5L6"/>
<proteinExistence type="predicted"/>
<keyword evidence="3" id="KW-1185">Reference proteome</keyword>
<evidence type="ECO:0000256" key="1">
    <source>
        <dbReference type="SAM" id="MobiDB-lite"/>
    </source>
</evidence>
<dbReference type="Proteomes" id="UP001605036">
    <property type="component" value="Unassembled WGS sequence"/>
</dbReference>
<reference evidence="2 3" key="1">
    <citation type="submission" date="2024-09" db="EMBL/GenBank/DDBJ databases">
        <title>Chromosome-scale assembly of Riccia fluitans.</title>
        <authorList>
            <person name="Paukszto L."/>
            <person name="Sawicki J."/>
            <person name="Karawczyk K."/>
            <person name="Piernik-Szablinska J."/>
            <person name="Szczecinska M."/>
            <person name="Mazdziarz M."/>
        </authorList>
    </citation>
    <scope>NUCLEOTIDE SEQUENCE [LARGE SCALE GENOMIC DNA]</scope>
    <source>
        <strain evidence="2">Rf_01</strain>
        <tissue evidence="2">Aerial parts of the thallus</tissue>
    </source>
</reference>
<name>A0ABD1Y5L6_9MARC</name>
<comment type="caution">
    <text evidence="2">The sequence shown here is derived from an EMBL/GenBank/DDBJ whole genome shotgun (WGS) entry which is preliminary data.</text>
</comment>
<accession>A0ABD1Y5L6</accession>
<organism evidence="2 3">
    <name type="scientific">Riccia fluitans</name>
    <dbReference type="NCBI Taxonomy" id="41844"/>
    <lineage>
        <taxon>Eukaryota</taxon>
        <taxon>Viridiplantae</taxon>
        <taxon>Streptophyta</taxon>
        <taxon>Embryophyta</taxon>
        <taxon>Marchantiophyta</taxon>
        <taxon>Marchantiopsida</taxon>
        <taxon>Marchantiidae</taxon>
        <taxon>Marchantiales</taxon>
        <taxon>Ricciaceae</taxon>
        <taxon>Riccia</taxon>
    </lineage>
</organism>